<dbReference type="SUPFAM" id="SSF50156">
    <property type="entry name" value="PDZ domain-like"/>
    <property type="match status" value="2"/>
</dbReference>
<feature type="domain" description="PDZ" evidence="6">
    <location>
        <begin position="230"/>
        <end position="317"/>
    </location>
</feature>
<dbReference type="GO" id="GO:0004252">
    <property type="term" value="F:serine-type endopeptidase activity"/>
    <property type="evidence" value="ECO:0007669"/>
    <property type="project" value="InterPro"/>
</dbReference>
<evidence type="ECO:0000259" key="6">
    <source>
        <dbReference type="PROSITE" id="PS50106"/>
    </source>
</evidence>
<dbReference type="SUPFAM" id="SSF53474">
    <property type="entry name" value="alpha/beta-Hydrolases"/>
    <property type="match status" value="1"/>
</dbReference>
<dbReference type="InterPro" id="IPR001940">
    <property type="entry name" value="Peptidase_S1C"/>
</dbReference>
<dbReference type="InterPro" id="IPR001478">
    <property type="entry name" value="PDZ"/>
</dbReference>
<feature type="domain" description="PDZ" evidence="6">
    <location>
        <begin position="327"/>
        <end position="388"/>
    </location>
</feature>
<dbReference type="RefSeq" id="WP_145257750.1">
    <property type="nucleotide sequence ID" value="NZ_CP036279.1"/>
</dbReference>
<feature type="region of interest" description="Disordered" evidence="4">
    <location>
        <begin position="375"/>
        <end position="435"/>
    </location>
</feature>
<dbReference type="OrthoDB" id="248175at2"/>
<dbReference type="InterPro" id="IPR029058">
    <property type="entry name" value="AB_hydrolase_fold"/>
</dbReference>
<feature type="compositionally biased region" description="Basic and acidic residues" evidence="4">
    <location>
        <begin position="402"/>
        <end position="433"/>
    </location>
</feature>
<dbReference type="KEGG" id="knv:Pan216_19670"/>
<evidence type="ECO:0000256" key="1">
    <source>
        <dbReference type="ARBA" id="ARBA00010541"/>
    </source>
</evidence>
<accession>A0A518B296</accession>
<dbReference type="AlphaFoldDB" id="A0A518B296"/>
<sequence precursor="true">MTMTRTLPAIVLLLAAIPLTAQGQSPETSATREAVARAVQHVAPSVVRIETTTGMERIGRVRKGLGPSTGTIVGADGWIVSSSFNLAHRPAGIIVSLADGRKFPARVVAQDDTRKLTLLNVDASGLPVPTPAPKDAIASGAWAIALGKVWSNTEPSISVGIVSAVDRLDGRAIQTDAKISPTNYGGPLVDIEGRVLGVLVPLSPGGDSVEAGLEWYDSGIGFAISFEEILSRLDRFQKDELKRGYLGVAFGGKNRLAELGPISRVAWHSPIASLGVQRGDRILAINGKTIERYGHLVQALRPLYANDVVTLTVERDGKRQTHEVPLAAKLPVYERPYAGVLVDHAKTGVRVRGVVPGSPAEAAGLRAGDVIGEVKTSDSEEPSSNSQAKKPSGKPPSNSPLDKGEQKDGPLDKGEQKDGPLDKGENRKDKGEPNDVVTLAKVFDDVQPGGKVELTVDREGKTLAVPLTLGRFPLALPEEVPSTPLAPGEWELKSSEAERDAAWSYAPKTAVKEPLGVLFTFRASDDPTAKELAERWKPVLEKHRLLLAGIGPKAKRWQRSDLERASTLLEDLEKRFPINRDRVIVVGRTNSGAVAEAFVNANRRRVGGLVLLDGGRLSSPETHPDEKLAYWIGWSTDNPKKSGFEQAAQRLRKAKHPVLGGERTTTAKTYPPADERQRIGRWSELIGAL</sequence>
<evidence type="ECO:0000256" key="3">
    <source>
        <dbReference type="ARBA" id="ARBA00022801"/>
    </source>
</evidence>
<keyword evidence="2 7" id="KW-0645">Protease</keyword>
<protein>
    <submittedName>
        <fullName evidence="7">Periplasmic serine endoprotease DegP</fullName>
        <ecNumber evidence="7">3.4.21.107</ecNumber>
    </submittedName>
</protein>
<dbReference type="EC" id="3.4.21.107" evidence="7"/>
<dbReference type="InterPro" id="IPR043504">
    <property type="entry name" value="Peptidase_S1_PA_chymotrypsin"/>
</dbReference>
<dbReference type="GO" id="GO:0006508">
    <property type="term" value="P:proteolysis"/>
    <property type="evidence" value="ECO:0007669"/>
    <property type="project" value="UniProtKB-KW"/>
</dbReference>
<dbReference type="EMBL" id="CP036279">
    <property type="protein sequence ID" value="QDU61113.1"/>
    <property type="molecule type" value="Genomic_DNA"/>
</dbReference>
<dbReference type="PROSITE" id="PS50106">
    <property type="entry name" value="PDZ"/>
    <property type="match status" value="2"/>
</dbReference>
<name>A0A518B296_9BACT</name>
<evidence type="ECO:0000313" key="7">
    <source>
        <dbReference type="EMBL" id="QDU61113.1"/>
    </source>
</evidence>
<dbReference type="InterPro" id="IPR009003">
    <property type="entry name" value="Peptidase_S1_PA"/>
</dbReference>
<dbReference type="Pfam" id="PF13365">
    <property type="entry name" value="Trypsin_2"/>
    <property type="match status" value="1"/>
</dbReference>
<dbReference type="PANTHER" id="PTHR22939:SF129">
    <property type="entry name" value="SERINE PROTEASE HTRA2, MITOCHONDRIAL"/>
    <property type="match status" value="1"/>
</dbReference>
<evidence type="ECO:0000256" key="5">
    <source>
        <dbReference type="SAM" id="SignalP"/>
    </source>
</evidence>
<comment type="similarity">
    <text evidence="1">Belongs to the peptidase S1C family.</text>
</comment>
<organism evidence="7 8">
    <name type="scientific">Kolteria novifilia</name>
    <dbReference type="NCBI Taxonomy" id="2527975"/>
    <lineage>
        <taxon>Bacteria</taxon>
        <taxon>Pseudomonadati</taxon>
        <taxon>Planctomycetota</taxon>
        <taxon>Planctomycetia</taxon>
        <taxon>Kolteriales</taxon>
        <taxon>Kolteriaceae</taxon>
        <taxon>Kolteria</taxon>
    </lineage>
</organism>
<keyword evidence="3 7" id="KW-0378">Hydrolase</keyword>
<dbReference type="Gene3D" id="3.40.50.1820">
    <property type="entry name" value="alpha/beta hydrolase"/>
    <property type="match status" value="1"/>
</dbReference>
<dbReference type="Pfam" id="PF13180">
    <property type="entry name" value="PDZ_2"/>
    <property type="match status" value="1"/>
</dbReference>
<feature type="chain" id="PRO_5021809589" evidence="5">
    <location>
        <begin position="24"/>
        <end position="689"/>
    </location>
</feature>
<evidence type="ECO:0000313" key="8">
    <source>
        <dbReference type="Proteomes" id="UP000317093"/>
    </source>
</evidence>
<dbReference type="SUPFAM" id="SSF50494">
    <property type="entry name" value="Trypsin-like serine proteases"/>
    <property type="match status" value="1"/>
</dbReference>
<dbReference type="PANTHER" id="PTHR22939">
    <property type="entry name" value="SERINE PROTEASE FAMILY S1C HTRA-RELATED"/>
    <property type="match status" value="1"/>
</dbReference>
<dbReference type="Proteomes" id="UP000317093">
    <property type="component" value="Chromosome"/>
</dbReference>
<evidence type="ECO:0000256" key="2">
    <source>
        <dbReference type="ARBA" id="ARBA00022670"/>
    </source>
</evidence>
<dbReference type="PRINTS" id="PR00834">
    <property type="entry name" value="PROTEASES2C"/>
</dbReference>
<evidence type="ECO:0000256" key="4">
    <source>
        <dbReference type="SAM" id="MobiDB-lite"/>
    </source>
</evidence>
<dbReference type="InterPro" id="IPR036034">
    <property type="entry name" value="PDZ_sf"/>
</dbReference>
<feature type="signal peptide" evidence="5">
    <location>
        <begin position="1"/>
        <end position="23"/>
    </location>
</feature>
<dbReference type="Gene3D" id="2.30.42.10">
    <property type="match status" value="2"/>
</dbReference>
<reference evidence="7 8" key="1">
    <citation type="submission" date="2019-02" db="EMBL/GenBank/DDBJ databases">
        <title>Deep-cultivation of Planctomycetes and their phenomic and genomic characterization uncovers novel biology.</title>
        <authorList>
            <person name="Wiegand S."/>
            <person name="Jogler M."/>
            <person name="Boedeker C."/>
            <person name="Pinto D."/>
            <person name="Vollmers J."/>
            <person name="Rivas-Marin E."/>
            <person name="Kohn T."/>
            <person name="Peeters S.H."/>
            <person name="Heuer A."/>
            <person name="Rast P."/>
            <person name="Oberbeckmann S."/>
            <person name="Bunk B."/>
            <person name="Jeske O."/>
            <person name="Meyerdierks A."/>
            <person name="Storesund J.E."/>
            <person name="Kallscheuer N."/>
            <person name="Luecker S."/>
            <person name="Lage O.M."/>
            <person name="Pohl T."/>
            <person name="Merkel B.J."/>
            <person name="Hornburger P."/>
            <person name="Mueller R.-W."/>
            <person name="Bruemmer F."/>
            <person name="Labrenz M."/>
            <person name="Spormann A.M."/>
            <person name="Op den Camp H."/>
            <person name="Overmann J."/>
            <person name="Amann R."/>
            <person name="Jetten M.S.M."/>
            <person name="Mascher T."/>
            <person name="Medema M.H."/>
            <person name="Devos D.P."/>
            <person name="Kaster A.-K."/>
            <person name="Ovreas L."/>
            <person name="Rohde M."/>
            <person name="Galperin M.Y."/>
            <person name="Jogler C."/>
        </authorList>
    </citation>
    <scope>NUCLEOTIDE SEQUENCE [LARGE SCALE GENOMIC DNA]</scope>
    <source>
        <strain evidence="7 8">Pan216</strain>
    </source>
</reference>
<keyword evidence="8" id="KW-1185">Reference proteome</keyword>
<keyword evidence="5" id="KW-0732">Signal</keyword>
<dbReference type="Gene3D" id="2.40.10.10">
    <property type="entry name" value="Trypsin-like serine proteases"/>
    <property type="match status" value="2"/>
</dbReference>
<gene>
    <name evidence="7" type="primary">degP_3</name>
    <name evidence="7" type="ORF">Pan216_19670</name>
</gene>
<dbReference type="SMART" id="SM00228">
    <property type="entry name" value="PDZ"/>
    <property type="match status" value="2"/>
</dbReference>
<proteinExistence type="inferred from homology"/>